<gene>
    <name evidence="2" type="ORF">EYF80_010396</name>
</gene>
<evidence type="ECO:0000313" key="2">
    <source>
        <dbReference type="EMBL" id="TNN79372.1"/>
    </source>
</evidence>
<protein>
    <submittedName>
        <fullName evidence="2">Uncharacterized protein</fullName>
    </submittedName>
</protein>
<accession>A0A4Z2IQ84</accession>
<sequence>MWSRSCGGAASPRSDVQGEGSDGVHIVKESQEEEEEGSVGSTAPMATGGLGGAPHMSPPLCRHGTSHQPLQVEYDSASEAQRGQPEDISQPWRQALRSSCTQREASAPGPEWEERERRWRDQATDGKALKGRRRRPAEPIPESSGGIPTSESPSVILEAGCCSRTGPRSLSSTHHPEPEEAERRRALESGVGRGFEKDEEEEEEEEEEPSATEPAPVPLTAQSRQLYGPVLVPNGPLGKNGGPDKGANYKGGGKEMQ</sequence>
<evidence type="ECO:0000256" key="1">
    <source>
        <dbReference type="SAM" id="MobiDB-lite"/>
    </source>
</evidence>
<evidence type="ECO:0000313" key="3">
    <source>
        <dbReference type="Proteomes" id="UP000314294"/>
    </source>
</evidence>
<feature type="compositionally biased region" description="Acidic residues" evidence="1">
    <location>
        <begin position="197"/>
        <end position="210"/>
    </location>
</feature>
<reference evidence="2 3" key="1">
    <citation type="submission" date="2019-03" db="EMBL/GenBank/DDBJ databases">
        <title>First draft genome of Liparis tanakae, snailfish: a comprehensive survey of snailfish specific genes.</title>
        <authorList>
            <person name="Kim W."/>
            <person name="Song I."/>
            <person name="Jeong J.-H."/>
            <person name="Kim D."/>
            <person name="Kim S."/>
            <person name="Ryu S."/>
            <person name="Song J.Y."/>
            <person name="Lee S.K."/>
        </authorList>
    </citation>
    <scope>NUCLEOTIDE SEQUENCE [LARGE SCALE GENOMIC DNA]</scope>
    <source>
        <tissue evidence="2">Muscle</tissue>
    </source>
</reference>
<dbReference type="AlphaFoldDB" id="A0A4Z2IQ84"/>
<feature type="region of interest" description="Disordered" evidence="1">
    <location>
        <begin position="1"/>
        <end position="257"/>
    </location>
</feature>
<dbReference type="Proteomes" id="UP000314294">
    <property type="component" value="Unassembled WGS sequence"/>
</dbReference>
<feature type="compositionally biased region" description="Basic and acidic residues" evidence="1">
    <location>
        <begin position="112"/>
        <end position="128"/>
    </location>
</feature>
<proteinExistence type="predicted"/>
<name>A0A4Z2IQ84_9TELE</name>
<comment type="caution">
    <text evidence="2">The sequence shown here is derived from an EMBL/GenBank/DDBJ whole genome shotgun (WGS) entry which is preliminary data.</text>
</comment>
<organism evidence="2 3">
    <name type="scientific">Liparis tanakae</name>
    <name type="common">Tanaka's snailfish</name>
    <dbReference type="NCBI Taxonomy" id="230148"/>
    <lineage>
        <taxon>Eukaryota</taxon>
        <taxon>Metazoa</taxon>
        <taxon>Chordata</taxon>
        <taxon>Craniata</taxon>
        <taxon>Vertebrata</taxon>
        <taxon>Euteleostomi</taxon>
        <taxon>Actinopterygii</taxon>
        <taxon>Neopterygii</taxon>
        <taxon>Teleostei</taxon>
        <taxon>Neoteleostei</taxon>
        <taxon>Acanthomorphata</taxon>
        <taxon>Eupercaria</taxon>
        <taxon>Perciformes</taxon>
        <taxon>Cottioidei</taxon>
        <taxon>Cottales</taxon>
        <taxon>Liparidae</taxon>
        <taxon>Liparis</taxon>
    </lineage>
</organism>
<keyword evidence="3" id="KW-1185">Reference proteome</keyword>
<feature type="compositionally biased region" description="Basic and acidic residues" evidence="1">
    <location>
        <begin position="174"/>
        <end position="187"/>
    </location>
</feature>
<dbReference type="EMBL" id="SRLO01000065">
    <property type="protein sequence ID" value="TNN79372.1"/>
    <property type="molecule type" value="Genomic_DNA"/>
</dbReference>